<name>A0A644UJ90_9ZZZZ</name>
<evidence type="ECO:0000256" key="3">
    <source>
        <dbReference type="ARBA" id="ARBA00022763"/>
    </source>
</evidence>
<dbReference type="GO" id="GO:0008233">
    <property type="term" value="F:peptidase activity"/>
    <property type="evidence" value="ECO:0007669"/>
    <property type="project" value="UniProtKB-KW"/>
</dbReference>
<evidence type="ECO:0000313" key="8">
    <source>
        <dbReference type="EMBL" id="MPL79004.1"/>
    </source>
</evidence>
<dbReference type="InterPro" id="IPR036590">
    <property type="entry name" value="SRAP-like"/>
</dbReference>
<dbReference type="InterPro" id="IPR003738">
    <property type="entry name" value="SRAP"/>
</dbReference>
<dbReference type="GO" id="GO:0006508">
    <property type="term" value="P:proteolysis"/>
    <property type="evidence" value="ECO:0007669"/>
    <property type="project" value="UniProtKB-KW"/>
</dbReference>
<evidence type="ECO:0000256" key="6">
    <source>
        <dbReference type="ARBA" id="ARBA00023125"/>
    </source>
</evidence>
<keyword evidence="2" id="KW-0645">Protease</keyword>
<keyword evidence="5" id="KW-0190">Covalent protein-DNA linkage</keyword>
<evidence type="ECO:0000256" key="1">
    <source>
        <dbReference type="ARBA" id="ARBA00008136"/>
    </source>
</evidence>
<dbReference type="GO" id="GO:0106300">
    <property type="term" value="P:protein-DNA covalent cross-linking repair"/>
    <property type="evidence" value="ECO:0007669"/>
    <property type="project" value="InterPro"/>
</dbReference>
<dbReference type="SUPFAM" id="SSF143081">
    <property type="entry name" value="BB1717-like"/>
    <property type="match status" value="1"/>
</dbReference>
<dbReference type="Pfam" id="PF02586">
    <property type="entry name" value="SRAP"/>
    <property type="match status" value="1"/>
</dbReference>
<comment type="caution">
    <text evidence="8">The sequence shown here is derived from an EMBL/GenBank/DDBJ whole genome shotgun (WGS) entry which is preliminary data.</text>
</comment>
<dbReference type="GO" id="GO:0016829">
    <property type="term" value="F:lyase activity"/>
    <property type="evidence" value="ECO:0007669"/>
    <property type="project" value="UniProtKB-KW"/>
</dbReference>
<reference evidence="8" key="1">
    <citation type="submission" date="2019-08" db="EMBL/GenBank/DDBJ databases">
        <authorList>
            <person name="Kucharzyk K."/>
            <person name="Murdoch R.W."/>
            <person name="Higgins S."/>
            <person name="Loffler F."/>
        </authorList>
    </citation>
    <scope>NUCLEOTIDE SEQUENCE</scope>
</reference>
<keyword evidence="7" id="KW-0456">Lyase</keyword>
<gene>
    <name evidence="8" type="primary">yedK_1</name>
    <name evidence="8" type="ORF">SDC9_24877</name>
</gene>
<evidence type="ECO:0000256" key="4">
    <source>
        <dbReference type="ARBA" id="ARBA00022801"/>
    </source>
</evidence>
<dbReference type="Gene3D" id="3.90.1680.10">
    <property type="entry name" value="SOS response associated peptidase-like"/>
    <property type="match status" value="1"/>
</dbReference>
<keyword evidence="4 8" id="KW-0378">Hydrolase</keyword>
<evidence type="ECO:0000256" key="2">
    <source>
        <dbReference type="ARBA" id="ARBA00022670"/>
    </source>
</evidence>
<accession>A0A644UJ90</accession>
<organism evidence="8">
    <name type="scientific">bioreactor metagenome</name>
    <dbReference type="NCBI Taxonomy" id="1076179"/>
    <lineage>
        <taxon>unclassified sequences</taxon>
        <taxon>metagenomes</taxon>
        <taxon>ecological metagenomes</taxon>
    </lineage>
</organism>
<evidence type="ECO:0000256" key="7">
    <source>
        <dbReference type="ARBA" id="ARBA00023239"/>
    </source>
</evidence>
<keyword evidence="3" id="KW-0227">DNA damage</keyword>
<dbReference type="EMBL" id="VSSQ01000122">
    <property type="protein sequence ID" value="MPL79004.1"/>
    <property type="molecule type" value="Genomic_DNA"/>
</dbReference>
<dbReference type="PANTHER" id="PTHR13604">
    <property type="entry name" value="DC12-RELATED"/>
    <property type="match status" value="1"/>
</dbReference>
<dbReference type="AlphaFoldDB" id="A0A644UJ90"/>
<dbReference type="GO" id="GO:0003697">
    <property type="term" value="F:single-stranded DNA binding"/>
    <property type="evidence" value="ECO:0007669"/>
    <property type="project" value="InterPro"/>
</dbReference>
<protein>
    <submittedName>
        <fullName evidence="8">Putative SOS response-associated peptidase YedK</fullName>
        <ecNumber evidence="8">3.4.-.-</ecNumber>
    </submittedName>
</protein>
<proteinExistence type="inferred from homology"/>
<dbReference type="PANTHER" id="PTHR13604:SF0">
    <property type="entry name" value="ABASIC SITE PROCESSING PROTEIN HMCES"/>
    <property type="match status" value="1"/>
</dbReference>
<evidence type="ECO:0000256" key="5">
    <source>
        <dbReference type="ARBA" id="ARBA00023124"/>
    </source>
</evidence>
<sequence>MCGRFSLTTEEQRLNEFFRLAGGEEPYVPRYNGAPTQNLAVITGDEPSKLRYFRWGLIPFWAKELPRSSPVINARAESLGEKPMFRRLIAGQRCLVPADGFYEWVRAGKKQPYRFVMADGSPFAMAGLWDAWKSPEGSVIRSFTIITTEANRLMEPIHDRMPVILEKEHHEAWMGEKDQELLQKLMRPLPDNKMQVYKVSDLVNKVSADGPELIRPLAETDLFSADY</sequence>
<comment type="similarity">
    <text evidence="1">Belongs to the SOS response-associated peptidase family.</text>
</comment>
<dbReference type="EC" id="3.4.-.-" evidence="8"/>
<keyword evidence="6" id="KW-0238">DNA-binding</keyword>